<accession>A0A2S5VV07</accession>
<gene>
    <name evidence="2" type="ORF">C5E16_07135</name>
</gene>
<evidence type="ECO:0000313" key="2">
    <source>
        <dbReference type="EMBL" id="PPF68274.1"/>
    </source>
</evidence>
<evidence type="ECO:0000313" key="3">
    <source>
        <dbReference type="Proteomes" id="UP000239241"/>
    </source>
</evidence>
<reference evidence="2 3" key="1">
    <citation type="submission" date="2018-02" db="EMBL/GenBank/DDBJ databases">
        <title>Bacteriophage NCPPB3778 and a type I-E CRISPR drive the evolution of the US Biological Select Agent, Rathayibacter toxicus.</title>
        <authorList>
            <person name="Davis E.W.II."/>
            <person name="Tabima J.F."/>
            <person name="Weisberg A.J."/>
            <person name="Lopes L.D."/>
            <person name="Wiseman M.S."/>
            <person name="Wiseman M.S."/>
            <person name="Pupko T."/>
            <person name="Belcher M.S."/>
            <person name="Sechler A.J."/>
            <person name="Tancos M.A."/>
            <person name="Schroeder B.K."/>
            <person name="Murray T.D."/>
            <person name="Luster D.G."/>
            <person name="Schneider W.L."/>
            <person name="Rogers E."/>
            <person name="Andreote F.D."/>
            <person name="Grunwald N.J."/>
            <person name="Putnam M.L."/>
            <person name="Chang J.H."/>
        </authorList>
    </citation>
    <scope>NUCLEOTIDE SEQUENCE [LARGE SCALE GENOMIC DNA]</scope>
    <source>
        <strain evidence="2 3">AY1B3</strain>
    </source>
</reference>
<comment type="caution">
    <text evidence="2">The sequence shown here is derived from an EMBL/GenBank/DDBJ whole genome shotgun (WGS) entry which is preliminary data.</text>
</comment>
<protein>
    <submittedName>
        <fullName evidence="2">Uncharacterized protein</fullName>
    </submittedName>
</protein>
<sequence length="302" mass="31882">MHRAAGALTATTLFLAVSAPGSAVAQTPDDLAGLLAHASTPRSAIVPFAEDATASVGSLSVSLPAAGGSSLAIMYASPDVELRTRIELPRQFDTASGVTLPDGTVTYPDRRHDGDHVAIQTLSDGSTRIQTVLADASSAREYAYSMAGYSPAEAGGAFGFIEAGDDGGYVPVAAAWATDARGRAVQTHYEIRGDALVQVIQPDKSTVFPVVADPAWSWMWGGYGAKLNRYETHRAIDFSYAFAMCGGIARWGNKDLGIACGVYGGYMNAQARLADSDRPRTCLYLVVVPAPLVMRYRDGHCR</sequence>
<dbReference type="Proteomes" id="UP000239241">
    <property type="component" value="Unassembled WGS sequence"/>
</dbReference>
<feature type="signal peptide" evidence="1">
    <location>
        <begin position="1"/>
        <end position="25"/>
    </location>
</feature>
<feature type="chain" id="PRO_5015645517" evidence="1">
    <location>
        <begin position="26"/>
        <end position="302"/>
    </location>
</feature>
<proteinExistence type="predicted"/>
<evidence type="ECO:0000256" key="1">
    <source>
        <dbReference type="SAM" id="SignalP"/>
    </source>
</evidence>
<keyword evidence="1" id="KW-0732">Signal</keyword>
<dbReference type="EMBL" id="PSXY01000009">
    <property type="protein sequence ID" value="PPF68274.1"/>
    <property type="molecule type" value="Genomic_DNA"/>
</dbReference>
<organism evidence="2 3">
    <name type="scientific">Clavibacter michiganensis</name>
    <dbReference type="NCBI Taxonomy" id="28447"/>
    <lineage>
        <taxon>Bacteria</taxon>
        <taxon>Bacillati</taxon>
        <taxon>Actinomycetota</taxon>
        <taxon>Actinomycetes</taxon>
        <taxon>Micrococcales</taxon>
        <taxon>Microbacteriaceae</taxon>
        <taxon>Clavibacter</taxon>
    </lineage>
</organism>
<dbReference type="AlphaFoldDB" id="A0A2S5VV07"/>
<name>A0A2S5VV07_9MICO</name>